<evidence type="ECO:0000313" key="2">
    <source>
        <dbReference type="Proteomes" id="UP000189137"/>
    </source>
</evidence>
<organism evidence="1 2">
    <name type="scientific">Clostridioides difficile</name>
    <name type="common">Peptoclostridium difficile</name>
    <dbReference type="NCBI Taxonomy" id="1496"/>
    <lineage>
        <taxon>Bacteria</taxon>
        <taxon>Bacillati</taxon>
        <taxon>Bacillota</taxon>
        <taxon>Clostridia</taxon>
        <taxon>Peptostreptococcales</taxon>
        <taxon>Peptostreptococcaceae</taxon>
        <taxon>Clostridioides</taxon>
    </lineage>
</organism>
<sequence length="190" mass="22252">MTWNDLKNNDITYIVEYINSKLNDSKSLTKVAIELGVSESSIRKYLTKRGYKRINDEYIFIGDNSMTKVVNNKSQSSNDSIFNMTIEDDNNHNVVIDNQFKNNIISLAKDYDKIQDVLNWFENKEDTNVIEVVQDGIKIDLPSKDAIRTTVRLNKDAWNLFDEFCEKFREFNKSDLMSMALLEYIKKYSQ</sequence>
<gene>
    <name evidence="1" type="ORF">SAMEA3375112_03369</name>
</gene>
<protein>
    <submittedName>
        <fullName evidence="1">Uncharacterized protein</fullName>
    </submittedName>
</protein>
<proteinExistence type="predicted"/>
<dbReference type="Proteomes" id="UP000189137">
    <property type="component" value="Unassembled WGS sequence"/>
</dbReference>
<evidence type="ECO:0000313" key="1">
    <source>
        <dbReference type="EMBL" id="SJS99333.1"/>
    </source>
</evidence>
<dbReference type="RefSeq" id="WP_021402181.1">
    <property type="nucleotide sequence ID" value="NZ_CP149699.1"/>
</dbReference>
<comment type="caution">
    <text evidence="1">The sequence shown here is derived from an EMBL/GenBank/DDBJ whole genome shotgun (WGS) entry which is preliminary data.</text>
</comment>
<reference evidence="1 2" key="1">
    <citation type="submission" date="2017-02" db="EMBL/GenBank/DDBJ databases">
        <authorList>
            <consortium name="Pathogen Informatics"/>
        </authorList>
    </citation>
    <scope>NUCLEOTIDE SEQUENCE [LARGE SCALE GENOMIC DNA]</scope>
    <source>
        <strain evidence="1 2">VRECD0157</strain>
    </source>
</reference>
<accession>A0A9X8RLM0</accession>
<dbReference type="EMBL" id="FUPS01000014">
    <property type="protein sequence ID" value="SJS99333.1"/>
    <property type="molecule type" value="Genomic_DNA"/>
</dbReference>
<dbReference type="AlphaFoldDB" id="A0A9X8RLM0"/>
<name>A0A9X8RLM0_CLODI</name>